<reference evidence="1" key="3">
    <citation type="journal article" date="2017" name="Nature">
        <title>Genome sequence of the progenitor of the wheat D genome Aegilops tauschii.</title>
        <authorList>
            <person name="Luo M.C."/>
            <person name="Gu Y.Q."/>
            <person name="Puiu D."/>
            <person name="Wang H."/>
            <person name="Twardziok S.O."/>
            <person name="Deal K.R."/>
            <person name="Huo N."/>
            <person name="Zhu T."/>
            <person name="Wang L."/>
            <person name="Wang Y."/>
            <person name="McGuire P.E."/>
            <person name="Liu S."/>
            <person name="Long H."/>
            <person name="Ramasamy R.K."/>
            <person name="Rodriguez J.C."/>
            <person name="Van S.L."/>
            <person name="Yuan L."/>
            <person name="Wang Z."/>
            <person name="Xia Z."/>
            <person name="Xiao L."/>
            <person name="Anderson O.D."/>
            <person name="Ouyang S."/>
            <person name="Liang Y."/>
            <person name="Zimin A.V."/>
            <person name="Pertea G."/>
            <person name="Qi P."/>
            <person name="Bennetzen J.L."/>
            <person name="Dai X."/>
            <person name="Dawson M.W."/>
            <person name="Muller H.G."/>
            <person name="Kugler K."/>
            <person name="Rivarola-Duarte L."/>
            <person name="Spannagl M."/>
            <person name="Mayer K.F.X."/>
            <person name="Lu F.H."/>
            <person name="Bevan M.W."/>
            <person name="Leroy P."/>
            <person name="Li P."/>
            <person name="You F.M."/>
            <person name="Sun Q."/>
            <person name="Liu Z."/>
            <person name="Lyons E."/>
            <person name="Wicker T."/>
            <person name="Salzberg S.L."/>
            <person name="Devos K.M."/>
            <person name="Dvorak J."/>
        </authorList>
    </citation>
    <scope>NUCLEOTIDE SEQUENCE [LARGE SCALE GENOMIC DNA]</scope>
    <source>
        <strain evidence="1">cv. AL8/78</strain>
    </source>
</reference>
<dbReference type="AlphaFoldDB" id="A0A453N8M2"/>
<evidence type="ECO:0000313" key="1">
    <source>
        <dbReference type="EnsemblPlants" id="AET6Gv20274700.3"/>
    </source>
</evidence>
<protein>
    <submittedName>
        <fullName evidence="1">Uncharacterized protein</fullName>
    </submittedName>
</protein>
<proteinExistence type="predicted"/>
<organism evidence="1 2">
    <name type="scientific">Aegilops tauschii subsp. strangulata</name>
    <name type="common">Goatgrass</name>
    <dbReference type="NCBI Taxonomy" id="200361"/>
    <lineage>
        <taxon>Eukaryota</taxon>
        <taxon>Viridiplantae</taxon>
        <taxon>Streptophyta</taxon>
        <taxon>Embryophyta</taxon>
        <taxon>Tracheophyta</taxon>
        <taxon>Spermatophyta</taxon>
        <taxon>Magnoliopsida</taxon>
        <taxon>Liliopsida</taxon>
        <taxon>Poales</taxon>
        <taxon>Poaceae</taxon>
        <taxon>BOP clade</taxon>
        <taxon>Pooideae</taxon>
        <taxon>Triticodae</taxon>
        <taxon>Triticeae</taxon>
        <taxon>Triticinae</taxon>
        <taxon>Aegilops</taxon>
    </lineage>
</organism>
<name>A0A453N8M2_AEGTS</name>
<dbReference type="Gramene" id="AET6Gv20274700.3">
    <property type="protein sequence ID" value="AET6Gv20274700.3"/>
    <property type="gene ID" value="AET6Gv20274700"/>
</dbReference>
<accession>A0A453N8M2</accession>
<dbReference type="EnsemblPlants" id="AET6Gv20274700.3">
    <property type="protein sequence ID" value="AET6Gv20274700.3"/>
    <property type="gene ID" value="AET6Gv20274700"/>
</dbReference>
<keyword evidence="2" id="KW-1185">Reference proteome</keyword>
<reference evidence="2" key="1">
    <citation type="journal article" date="2014" name="Science">
        <title>Ancient hybridizations among the ancestral genomes of bread wheat.</title>
        <authorList>
            <consortium name="International Wheat Genome Sequencing Consortium,"/>
            <person name="Marcussen T."/>
            <person name="Sandve S.R."/>
            <person name="Heier L."/>
            <person name="Spannagl M."/>
            <person name="Pfeifer M."/>
            <person name="Jakobsen K.S."/>
            <person name="Wulff B.B."/>
            <person name="Steuernagel B."/>
            <person name="Mayer K.F."/>
            <person name="Olsen O.A."/>
        </authorList>
    </citation>
    <scope>NUCLEOTIDE SEQUENCE [LARGE SCALE GENOMIC DNA]</scope>
    <source>
        <strain evidence="2">cv. AL8/78</strain>
    </source>
</reference>
<reference evidence="2" key="2">
    <citation type="journal article" date="2017" name="Nat. Plants">
        <title>The Aegilops tauschii genome reveals multiple impacts of transposons.</title>
        <authorList>
            <person name="Zhao G."/>
            <person name="Zou C."/>
            <person name="Li K."/>
            <person name="Wang K."/>
            <person name="Li T."/>
            <person name="Gao L."/>
            <person name="Zhang X."/>
            <person name="Wang H."/>
            <person name="Yang Z."/>
            <person name="Liu X."/>
            <person name="Jiang W."/>
            <person name="Mao L."/>
            <person name="Kong X."/>
            <person name="Jiao Y."/>
            <person name="Jia J."/>
        </authorList>
    </citation>
    <scope>NUCLEOTIDE SEQUENCE [LARGE SCALE GENOMIC DNA]</scope>
    <source>
        <strain evidence="2">cv. AL8/78</strain>
    </source>
</reference>
<evidence type="ECO:0000313" key="2">
    <source>
        <dbReference type="Proteomes" id="UP000015105"/>
    </source>
</evidence>
<dbReference type="Proteomes" id="UP000015105">
    <property type="component" value="Chromosome 6D"/>
</dbReference>
<reference evidence="1" key="5">
    <citation type="journal article" date="2021" name="G3 (Bethesda)">
        <title>Aegilops tauschii genome assembly Aet v5.0 features greater sequence contiguity and improved annotation.</title>
        <authorList>
            <person name="Wang L."/>
            <person name="Zhu T."/>
            <person name="Rodriguez J.C."/>
            <person name="Deal K.R."/>
            <person name="Dubcovsky J."/>
            <person name="McGuire P.E."/>
            <person name="Lux T."/>
            <person name="Spannagl M."/>
            <person name="Mayer K.F.X."/>
            <person name="Baldrich P."/>
            <person name="Meyers B.C."/>
            <person name="Huo N."/>
            <person name="Gu Y.Q."/>
            <person name="Zhou H."/>
            <person name="Devos K.M."/>
            <person name="Bennetzen J.L."/>
            <person name="Unver T."/>
            <person name="Budak H."/>
            <person name="Gulick P.J."/>
            <person name="Galiba G."/>
            <person name="Kalapos B."/>
            <person name="Nelson D.R."/>
            <person name="Li P."/>
            <person name="You F.M."/>
            <person name="Luo M.C."/>
            <person name="Dvorak J."/>
        </authorList>
    </citation>
    <scope>NUCLEOTIDE SEQUENCE [LARGE SCALE GENOMIC DNA]</scope>
    <source>
        <strain evidence="1">cv. AL8/78</strain>
    </source>
</reference>
<reference evidence="1" key="4">
    <citation type="submission" date="2019-03" db="UniProtKB">
        <authorList>
            <consortium name="EnsemblPlants"/>
        </authorList>
    </citation>
    <scope>IDENTIFICATION</scope>
</reference>
<sequence>GETLAGEVGSGASGEVSYLSVSLGPEIYLYPMV</sequence>